<dbReference type="PROSITE" id="PS50888">
    <property type="entry name" value="BHLH"/>
    <property type="match status" value="1"/>
</dbReference>
<sequence length="194" mass="22137">MSTGTVSTDTVSELDFIDTDTEEEASLSEVDPHRPDLPHDPLANLARPLRRRVRKRRHAEAKKYFNKQKPEQRNAANARERSRMRVLSKAFSKLKTTLPWVPPDTKLSKLDTLRLATSYISHMRQALVGDKMVEQSLHPLMLTWPYTFSTKAQENLLPEPELCLHEPPLSAQLSASCRYGPDTRVGMDSVFLNK</sequence>
<dbReference type="Gene3D" id="4.10.280.10">
    <property type="entry name" value="Helix-loop-helix DNA-binding domain"/>
    <property type="match status" value="1"/>
</dbReference>
<gene>
    <name evidence="8" type="primary">TCF21</name>
    <name evidence="8" type="ORF">BLAG_LOCUS13921</name>
</gene>
<feature type="compositionally biased region" description="Polar residues" evidence="6">
    <location>
        <begin position="1"/>
        <end position="11"/>
    </location>
</feature>
<reference evidence="8" key="1">
    <citation type="submission" date="2022-01" db="EMBL/GenBank/DDBJ databases">
        <authorList>
            <person name="Braso-Vives M."/>
        </authorList>
    </citation>
    <scope>NUCLEOTIDE SEQUENCE</scope>
</reference>
<evidence type="ECO:0000256" key="2">
    <source>
        <dbReference type="ARBA" id="ARBA00023015"/>
    </source>
</evidence>
<dbReference type="FunFam" id="4.10.280.10:FF:000010">
    <property type="entry name" value="Scleraxis bHLH transcription factor"/>
    <property type="match status" value="1"/>
</dbReference>
<dbReference type="GO" id="GO:0000977">
    <property type="term" value="F:RNA polymerase II transcription regulatory region sequence-specific DNA binding"/>
    <property type="evidence" value="ECO:0007669"/>
    <property type="project" value="TreeGrafter"/>
</dbReference>
<dbReference type="CDD" id="cd11423">
    <property type="entry name" value="bHLH_TS_musculin_like"/>
    <property type="match status" value="1"/>
</dbReference>
<evidence type="ECO:0000256" key="1">
    <source>
        <dbReference type="ARBA" id="ARBA00004123"/>
    </source>
</evidence>
<dbReference type="PANTHER" id="PTHR23349">
    <property type="entry name" value="BASIC HELIX-LOOP-HELIX TRANSCRIPTION FACTOR, TWIST"/>
    <property type="match status" value="1"/>
</dbReference>
<feature type="region of interest" description="Disordered" evidence="6">
    <location>
        <begin position="61"/>
        <end position="82"/>
    </location>
</feature>
<keyword evidence="4" id="KW-0804">Transcription</keyword>
<evidence type="ECO:0000256" key="3">
    <source>
        <dbReference type="ARBA" id="ARBA00023125"/>
    </source>
</evidence>
<evidence type="ECO:0000313" key="8">
    <source>
        <dbReference type="EMBL" id="CAH1254559.1"/>
    </source>
</evidence>
<dbReference type="SMART" id="SM00353">
    <property type="entry name" value="HLH"/>
    <property type="match status" value="1"/>
</dbReference>
<dbReference type="OrthoDB" id="6233288at2759"/>
<dbReference type="Pfam" id="PF00010">
    <property type="entry name" value="HLH"/>
    <property type="match status" value="1"/>
</dbReference>
<keyword evidence="5" id="KW-0539">Nucleus</keyword>
<feature type="compositionally biased region" description="Basic and acidic residues" evidence="6">
    <location>
        <begin position="30"/>
        <end position="39"/>
    </location>
</feature>
<evidence type="ECO:0000256" key="4">
    <source>
        <dbReference type="ARBA" id="ARBA00023163"/>
    </source>
</evidence>
<feature type="region of interest" description="Disordered" evidence="6">
    <location>
        <begin position="1"/>
        <end position="47"/>
    </location>
</feature>
<proteinExistence type="predicted"/>
<keyword evidence="3" id="KW-0238">DNA-binding</keyword>
<keyword evidence="2" id="KW-0805">Transcription regulation</keyword>
<feature type="compositionally biased region" description="Acidic residues" evidence="6">
    <location>
        <begin position="15"/>
        <end position="26"/>
    </location>
</feature>
<evidence type="ECO:0000313" key="9">
    <source>
        <dbReference type="Proteomes" id="UP000838412"/>
    </source>
</evidence>
<protein>
    <submittedName>
        <fullName evidence="8">TCF21 protein</fullName>
    </submittedName>
</protein>
<dbReference type="AlphaFoldDB" id="A0A8K0EKI5"/>
<evidence type="ECO:0000256" key="5">
    <source>
        <dbReference type="ARBA" id="ARBA00023242"/>
    </source>
</evidence>
<dbReference type="Proteomes" id="UP000838412">
    <property type="component" value="Chromosome 2"/>
</dbReference>
<keyword evidence="9" id="KW-1185">Reference proteome</keyword>
<feature type="compositionally biased region" description="Basic and acidic residues" evidence="6">
    <location>
        <begin position="68"/>
        <end position="82"/>
    </location>
</feature>
<dbReference type="PANTHER" id="PTHR23349:SF72">
    <property type="entry name" value="HLH54F"/>
    <property type="match status" value="1"/>
</dbReference>
<dbReference type="SUPFAM" id="SSF47459">
    <property type="entry name" value="HLH, helix-loop-helix DNA-binding domain"/>
    <property type="match status" value="1"/>
</dbReference>
<dbReference type="GO" id="GO:0032502">
    <property type="term" value="P:developmental process"/>
    <property type="evidence" value="ECO:0007669"/>
    <property type="project" value="TreeGrafter"/>
</dbReference>
<feature type="domain" description="BHLH" evidence="7">
    <location>
        <begin position="71"/>
        <end position="123"/>
    </location>
</feature>
<comment type="subcellular location">
    <subcellularLocation>
        <location evidence="1">Nucleus</location>
    </subcellularLocation>
</comment>
<dbReference type="InterPro" id="IPR036638">
    <property type="entry name" value="HLH_DNA-bd_sf"/>
</dbReference>
<evidence type="ECO:0000256" key="6">
    <source>
        <dbReference type="SAM" id="MobiDB-lite"/>
    </source>
</evidence>
<dbReference type="EMBL" id="OV696687">
    <property type="protein sequence ID" value="CAH1254559.1"/>
    <property type="molecule type" value="Genomic_DNA"/>
</dbReference>
<dbReference type="InterPro" id="IPR011598">
    <property type="entry name" value="bHLH_dom"/>
</dbReference>
<organism evidence="8 9">
    <name type="scientific">Branchiostoma lanceolatum</name>
    <name type="common">Common lancelet</name>
    <name type="synonym">Amphioxus lanceolatum</name>
    <dbReference type="NCBI Taxonomy" id="7740"/>
    <lineage>
        <taxon>Eukaryota</taxon>
        <taxon>Metazoa</taxon>
        <taxon>Chordata</taxon>
        <taxon>Cephalochordata</taxon>
        <taxon>Leptocardii</taxon>
        <taxon>Amphioxiformes</taxon>
        <taxon>Branchiostomatidae</taxon>
        <taxon>Branchiostoma</taxon>
    </lineage>
</organism>
<dbReference type="GO" id="GO:0005634">
    <property type="term" value="C:nucleus"/>
    <property type="evidence" value="ECO:0007669"/>
    <property type="project" value="UniProtKB-SubCell"/>
</dbReference>
<accession>A0A8K0EKI5</accession>
<dbReference type="GO" id="GO:0000981">
    <property type="term" value="F:DNA-binding transcription factor activity, RNA polymerase II-specific"/>
    <property type="evidence" value="ECO:0007669"/>
    <property type="project" value="TreeGrafter"/>
</dbReference>
<evidence type="ECO:0000259" key="7">
    <source>
        <dbReference type="PROSITE" id="PS50888"/>
    </source>
</evidence>
<dbReference type="InterPro" id="IPR050283">
    <property type="entry name" value="E-box_TF_Regulators"/>
</dbReference>
<dbReference type="GO" id="GO:0046983">
    <property type="term" value="F:protein dimerization activity"/>
    <property type="evidence" value="ECO:0007669"/>
    <property type="project" value="InterPro"/>
</dbReference>
<name>A0A8K0EKI5_BRALA</name>